<proteinExistence type="predicted"/>
<dbReference type="InterPro" id="IPR016169">
    <property type="entry name" value="FAD-bd_PCMH_sub2"/>
</dbReference>
<dbReference type="PANTHER" id="PTHR45444">
    <property type="entry name" value="XANTHINE DEHYDROGENASE"/>
    <property type="match status" value="1"/>
</dbReference>
<dbReference type="SUPFAM" id="SSF47741">
    <property type="entry name" value="CO dehydrogenase ISP C-domain like"/>
    <property type="match status" value="1"/>
</dbReference>
<dbReference type="Gene3D" id="3.30.43.10">
    <property type="entry name" value="Uridine Diphospho-n-acetylenolpyruvylglucosamine Reductase, domain 2"/>
    <property type="match status" value="1"/>
</dbReference>
<evidence type="ECO:0000256" key="1">
    <source>
        <dbReference type="ARBA" id="ARBA00022630"/>
    </source>
</evidence>
<evidence type="ECO:0000259" key="6">
    <source>
        <dbReference type="PROSITE" id="PS51085"/>
    </source>
</evidence>
<dbReference type="SUPFAM" id="SSF54292">
    <property type="entry name" value="2Fe-2S ferredoxin-like"/>
    <property type="match status" value="1"/>
</dbReference>
<gene>
    <name evidence="8" type="ORF">CSA55_00980</name>
</gene>
<protein>
    <recommendedName>
        <fullName evidence="10">Oxidoreductase</fullName>
    </recommendedName>
</protein>
<accession>A0A2G6KFC0</accession>
<keyword evidence="3" id="KW-0274">FAD</keyword>
<evidence type="ECO:0000313" key="8">
    <source>
        <dbReference type="EMBL" id="PIE34374.1"/>
    </source>
</evidence>
<dbReference type="Gene3D" id="1.10.150.120">
    <property type="entry name" value="[2Fe-2S]-binding domain"/>
    <property type="match status" value="1"/>
</dbReference>
<dbReference type="InterPro" id="IPR012675">
    <property type="entry name" value="Beta-grasp_dom_sf"/>
</dbReference>
<evidence type="ECO:0000259" key="7">
    <source>
        <dbReference type="PROSITE" id="PS51387"/>
    </source>
</evidence>
<dbReference type="InterPro" id="IPR036010">
    <property type="entry name" value="2Fe-2S_ferredoxin-like_sf"/>
</dbReference>
<evidence type="ECO:0000313" key="9">
    <source>
        <dbReference type="Proteomes" id="UP000230914"/>
    </source>
</evidence>
<dbReference type="InterPro" id="IPR016166">
    <property type="entry name" value="FAD-bd_PCMH"/>
</dbReference>
<dbReference type="SUPFAM" id="SSF55447">
    <property type="entry name" value="CO dehydrogenase flavoprotein C-terminal domain-like"/>
    <property type="match status" value="1"/>
</dbReference>
<dbReference type="InterPro" id="IPR002888">
    <property type="entry name" value="2Fe-2S-bd"/>
</dbReference>
<feature type="domain" description="FAD-binding PCMH-type" evidence="7">
    <location>
        <begin position="9"/>
        <end position="187"/>
    </location>
</feature>
<dbReference type="Pfam" id="PF00941">
    <property type="entry name" value="FAD_binding_5"/>
    <property type="match status" value="1"/>
</dbReference>
<dbReference type="InterPro" id="IPR001041">
    <property type="entry name" value="2Fe-2S_ferredoxin-type"/>
</dbReference>
<evidence type="ECO:0000256" key="2">
    <source>
        <dbReference type="ARBA" id="ARBA00022723"/>
    </source>
</evidence>
<keyword evidence="4" id="KW-0560">Oxidoreductase</keyword>
<evidence type="ECO:0000256" key="3">
    <source>
        <dbReference type="ARBA" id="ARBA00022827"/>
    </source>
</evidence>
<comment type="caution">
    <text evidence="8">The sequence shown here is derived from an EMBL/GenBank/DDBJ whole genome shotgun (WGS) entry which is preliminary data.</text>
</comment>
<dbReference type="InterPro" id="IPR036318">
    <property type="entry name" value="FAD-bd_PCMH-like_sf"/>
</dbReference>
<sequence length="482" mass="50050">MSLLHHVQQPPTRPAHYLAPATLDDALRARADLGAQAKVVAGATDVMVELGSGAHSGIETLLDVSRIPDFDTISDQGDTLRLDAGVTHHDVVASELCRRFALPLAQACLEVGSPQLRNRATVVGNLVTASPANDTIVALFALGASIEVASLKGTRTVPVIDFVTGFRTVDVADDELVTAILVPKLAADQRGIFVKAGLRRAQAISVANLAAVATFDGDTVTKIDLALGSVAPTVIMVPKLRDAVVGKELDAAMIDAASALATDAATPIDDMRATADYRSSLVATMTRRALTVLAANRHDERWPAHPPLLRTSARMPATIADPVAVGPDDEITVTVNGTTVTAGGATGVTLLDWLRAVGMLGVKEGCAEGECGACTVHLNGDAVMACLIPAGRAHGCSVVTVEGMSDDTLDPVQEGFVDTGAVQCGFCTPGFVMSSAALLDEFDHPTTDQIHAGLAGNLCRCTGYRSIVDAVEQAATRQEVSS</sequence>
<dbReference type="InterPro" id="IPR036884">
    <property type="entry name" value="2Fe-2S-bd_dom_sf"/>
</dbReference>
<dbReference type="AlphaFoldDB" id="A0A2G6KFC0"/>
<dbReference type="GO" id="GO:0016491">
    <property type="term" value="F:oxidoreductase activity"/>
    <property type="evidence" value="ECO:0007669"/>
    <property type="project" value="UniProtKB-KW"/>
</dbReference>
<keyword evidence="5" id="KW-0408">Iron</keyword>
<organism evidence="8 9">
    <name type="scientific">Ilumatobacter coccineus</name>
    <dbReference type="NCBI Taxonomy" id="467094"/>
    <lineage>
        <taxon>Bacteria</taxon>
        <taxon>Bacillati</taxon>
        <taxon>Actinomycetota</taxon>
        <taxon>Acidimicrobiia</taxon>
        <taxon>Acidimicrobiales</taxon>
        <taxon>Ilumatobacteraceae</taxon>
        <taxon>Ilumatobacter</taxon>
    </lineage>
</organism>
<dbReference type="Pfam" id="PF00111">
    <property type="entry name" value="Fer2"/>
    <property type="match status" value="1"/>
</dbReference>
<dbReference type="CDD" id="cd00207">
    <property type="entry name" value="fer2"/>
    <property type="match status" value="1"/>
</dbReference>
<dbReference type="InterPro" id="IPR002346">
    <property type="entry name" value="Mopterin_DH_FAD-bd"/>
</dbReference>
<keyword evidence="2" id="KW-0479">Metal-binding</keyword>
<dbReference type="PROSITE" id="PS51085">
    <property type="entry name" value="2FE2S_FER_2"/>
    <property type="match status" value="1"/>
</dbReference>
<feature type="domain" description="2Fe-2S ferredoxin-type" evidence="6">
    <location>
        <begin position="329"/>
        <end position="404"/>
    </location>
</feature>
<dbReference type="PANTHER" id="PTHR45444:SF3">
    <property type="entry name" value="XANTHINE DEHYDROGENASE"/>
    <property type="match status" value="1"/>
</dbReference>
<evidence type="ECO:0000256" key="4">
    <source>
        <dbReference type="ARBA" id="ARBA00023002"/>
    </source>
</evidence>
<dbReference type="Proteomes" id="UP000230914">
    <property type="component" value="Unassembled WGS sequence"/>
</dbReference>
<dbReference type="Gene3D" id="3.30.465.10">
    <property type="match status" value="1"/>
</dbReference>
<dbReference type="GO" id="GO:0071949">
    <property type="term" value="F:FAD binding"/>
    <property type="evidence" value="ECO:0007669"/>
    <property type="project" value="InterPro"/>
</dbReference>
<dbReference type="Pfam" id="PF01799">
    <property type="entry name" value="Fer2_2"/>
    <property type="match status" value="1"/>
</dbReference>
<dbReference type="PROSITE" id="PS00197">
    <property type="entry name" value="2FE2S_FER_1"/>
    <property type="match status" value="1"/>
</dbReference>
<dbReference type="InterPro" id="IPR005107">
    <property type="entry name" value="CO_DH_flav_C"/>
</dbReference>
<dbReference type="InterPro" id="IPR016208">
    <property type="entry name" value="Ald_Oxase/xanthine_DH-like"/>
</dbReference>
<dbReference type="InterPro" id="IPR016167">
    <property type="entry name" value="FAD-bd_PCMH_sub1"/>
</dbReference>
<dbReference type="GO" id="GO:0005506">
    <property type="term" value="F:iron ion binding"/>
    <property type="evidence" value="ECO:0007669"/>
    <property type="project" value="InterPro"/>
</dbReference>
<name>A0A2G6KFC0_9ACTN</name>
<dbReference type="SMART" id="SM01092">
    <property type="entry name" value="CO_deh_flav_C"/>
    <property type="match status" value="1"/>
</dbReference>
<dbReference type="Gene3D" id="3.10.20.30">
    <property type="match status" value="1"/>
</dbReference>
<dbReference type="GO" id="GO:0051537">
    <property type="term" value="F:2 iron, 2 sulfur cluster binding"/>
    <property type="evidence" value="ECO:0007669"/>
    <property type="project" value="InterPro"/>
</dbReference>
<dbReference type="Gene3D" id="3.30.390.50">
    <property type="entry name" value="CO dehydrogenase flavoprotein, C-terminal domain"/>
    <property type="match status" value="1"/>
</dbReference>
<dbReference type="Pfam" id="PF03450">
    <property type="entry name" value="CO_deh_flav_C"/>
    <property type="match status" value="1"/>
</dbReference>
<reference evidence="8 9" key="1">
    <citation type="submission" date="2017-10" db="EMBL/GenBank/DDBJ databases">
        <title>Novel microbial diversity and functional potential in the marine mammal oral microbiome.</title>
        <authorList>
            <person name="Dudek N.K."/>
            <person name="Sun C.L."/>
            <person name="Burstein D."/>
            <person name="Kantor R.S."/>
            <person name="Aliaga Goltsman D.S."/>
            <person name="Bik E.M."/>
            <person name="Thomas B.C."/>
            <person name="Banfield J.F."/>
            <person name="Relman D.A."/>
        </authorList>
    </citation>
    <scope>NUCLEOTIDE SEQUENCE [LARGE SCALE GENOMIC DNA]</scope>
    <source>
        <strain evidence="8">DOLJORAL78_61_10</strain>
    </source>
</reference>
<dbReference type="InterPro" id="IPR036683">
    <property type="entry name" value="CO_DH_flav_C_dom_sf"/>
</dbReference>
<dbReference type="SUPFAM" id="SSF56176">
    <property type="entry name" value="FAD-binding/transporter-associated domain-like"/>
    <property type="match status" value="1"/>
</dbReference>
<evidence type="ECO:0000256" key="5">
    <source>
        <dbReference type="ARBA" id="ARBA00023004"/>
    </source>
</evidence>
<dbReference type="PROSITE" id="PS51387">
    <property type="entry name" value="FAD_PCMH"/>
    <property type="match status" value="1"/>
</dbReference>
<keyword evidence="1" id="KW-0285">Flavoprotein</keyword>
<evidence type="ECO:0008006" key="10">
    <source>
        <dbReference type="Google" id="ProtNLM"/>
    </source>
</evidence>
<dbReference type="InterPro" id="IPR006058">
    <property type="entry name" value="2Fe2S_fd_BS"/>
</dbReference>
<dbReference type="EMBL" id="PDSL01000020">
    <property type="protein sequence ID" value="PIE34374.1"/>
    <property type="molecule type" value="Genomic_DNA"/>
</dbReference>